<dbReference type="STRING" id="458.Lrub_0718"/>
<keyword evidence="3" id="KW-1185">Reference proteome</keyword>
<keyword evidence="1" id="KW-0732">Signal</keyword>
<evidence type="ECO:0000313" key="2">
    <source>
        <dbReference type="EMBL" id="KTD48367.1"/>
    </source>
</evidence>
<dbReference type="PATRIC" id="fig|458.5.peg.745"/>
<feature type="signal peptide" evidence="1">
    <location>
        <begin position="1"/>
        <end position="19"/>
    </location>
</feature>
<comment type="caution">
    <text evidence="2">The sequence shown here is derived from an EMBL/GenBank/DDBJ whole genome shotgun (WGS) entry which is preliminary data.</text>
</comment>
<reference evidence="2 3" key="1">
    <citation type="submission" date="2015-11" db="EMBL/GenBank/DDBJ databases">
        <title>Genomic analysis of 38 Legionella species identifies large and diverse effector repertoires.</title>
        <authorList>
            <person name="Burstein D."/>
            <person name="Amaro F."/>
            <person name="Zusman T."/>
            <person name="Lifshitz Z."/>
            <person name="Cohen O."/>
            <person name="Gilbert J.A."/>
            <person name="Pupko T."/>
            <person name="Shuman H.A."/>
            <person name="Segal G."/>
        </authorList>
    </citation>
    <scope>NUCLEOTIDE SEQUENCE [LARGE SCALE GENOMIC DNA]</scope>
    <source>
        <strain evidence="2 3">WA-270A-C2</strain>
    </source>
</reference>
<protein>
    <submittedName>
        <fullName evidence="2">Uncharacterized protein</fullName>
    </submittedName>
</protein>
<feature type="chain" id="PRO_5006916945" evidence="1">
    <location>
        <begin position="20"/>
        <end position="94"/>
    </location>
</feature>
<evidence type="ECO:0000256" key="1">
    <source>
        <dbReference type="SAM" id="SignalP"/>
    </source>
</evidence>
<accession>A0A0W0XV68</accession>
<proteinExistence type="predicted"/>
<gene>
    <name evidence="2" type="ORF">Lrub_0718</name>
</gene>
<name>A0A0W0XV68_9GAMM</name>
<dbReference type="Proteomes" id="UP000054608">
    <property type="component" value="Unassembled WGS sequence"/>
</dbReference>
<evidence type="ECO:0000313" key="3">
    <source>
        <dbReference type="Proteomes" id="UP000054608"/>
    </source>
</evidence>
<sequence length="94" mass="10070">MKKIIKTLMSILLLQSSWAVYSLSASENLGIWRNTPSPIQESLCEAMIDKINDPGLTSSALCNCISETAGNGGLDNLKIAEIAASCAILIRESQ</sequence>
<organism evidence="2 3">
    <name type="scientific">Legionella rubrilucens</name>
    <dbReference type="NCBI Taxonomy" id="458"/>
    <lineage>
        <taxon>Bacteria</taxon>
        <taxon>Pseudomonadati</taxon>
        <taxon>Pseudomonadota</taxon>
        <taxon>Gammaproteobacteria</taxon>
        <taxon>Legionellales</taxon>
        <taxon>Legionellaceae</taxon>
        <taxon>Legionella</taxon>
    </lineage>
</organism>
<dbReference type="AlphaFoldDB" id="A0A0W0XV68"/>
<dbReference type="RefSeq" id="WP_058530849.1">
    <property type="nucleotide sequence ID" value="NZ_CAAAIN010000001.1"/>
</dbReference>
<dbReference type="EMBL" id="LNYT01000007">
    <property type="protein sequence ID" value="KTD48367.1"/>
    <property type="molecule type" value="Genomic_DNA"/>
</dbReference>